<reference evidence="6 7" key="1">
    <citation type="journal article" date="2021" name="Microorganisms">
        <title>Acidisoma silvae sp. nov. and Acidisomacellulosilytica sp. nov., Two Acidophilic Bacteria Isolated from Decaying Wood, Hydrolyzing Cellulose and Producing Poly-3-hydroxybutyrate.</title>
        <authorList>
            <person name="Mieszkin S."/>
            <person name="Pouder E."/>
            <person name="Uroz S."/>
            <person name="Simon-Colin C."/>
            <person name="Alain K."/>
        </authorList>
    </citation>
    <scope>NUCLEOTIDE SEQUENCE [LARGE SCALE GENOMIC DNA]</scope>
    <source>
        <strain evidence="6 7">HW T5.17</strain>
    </source>
</reference>
<dbReference type="InterPro" id="IPR050109">
    <property type="entry name" value="HTH-type_TetR-like_transc_reg"/>
</dbReference>
<evidence type="ECO:0000256" key="1">
    <source>
        <dbReference type="ARBA" id="ARBA00023015"/>
    </source>
</evidence>
<dbReference type="InterPro" id="IPR001647">
    <property type="entry name" value="HTH_TetR"/>
</dbReference>
<dbReference type="PANTHER" id="PTHR30055">
    <property type="entry name" value="HTH-TYPE TRANSCRIPTIONAL REGULATOR RUTR"/>
    <property type="match status" value="1"/>
</dbReference>
<dbReference type="GO" id="GO:0003700">
    <property type="term" value="F:DNA-binding transcription factor activity"/>
    <property type="evidence" value="ECO:0007669"/>
    <property type="project" value="TreeGrafter"/>
</dbReference>
<dbReference type="GO" id="GO:0000976">
    <property type="term" value="F:transcription cis-regulatory region binding"/>
    <property type="evidence" value="ECO:0007669"/>
    <property type="project" value="TreeGrafter"/>
</dbReference>
<keyword evidence="3" id="KW-0804">Transcription</keyword>
<evidence type="ECO:0000313" key="6">
    <source>
        <dbReference type="EMBL" id="MCB8883702.1"/>
    </source>
</evidence>
<dbReference type="InterPro" id="IPR009057">
    <property type="entry name" value="Homeodomain-like_sf"/>
</dbReference>
<gene>
    <name evidence="6" type="ORF">ACELLULO517_25860</name>
</gene>
<dbReference type="Pfam" id="PF17940">
    <property type="entry name" value="TetR_C_31"/>
    <property type="match status" value="1"/>
</dbReference>
<evidence type="ECO:0000313" key="7">
    <source>
        <dbReference type="Proteomes" id="UP000721844"/>
    </source>
</evidence>
<protein>
    <submittedName>
        <fullName evidence="6">TetR/AcrR family transcriptional regulator</fullName>
    </submittedName>
</protein>
<name>A0A963Z6F8_9PROT</name>
<dbReference type="AlphaFoldDB" id="A0A963Z6F8"/>
<feature type="domain" description="HTH tetR-type" evidence="5">
    <location>
        <begin position="28"/>
        <end position="88"/>
    </location>
</feature>
<evidence type="ECO:0000256" key="4">
    <source>
        <dbReference type="PROSITE-ProRule" id="PRU00335"/>
    </source>
</evidence>
<dbReference type="PROSITE" id="PS50977">
    <property type="entry name" value="HTH_TETR_2"/>
    <property type="match status" value="1"/>
</dbReference>
<feature type="DNA-binding region" description="H-T-H motif" evidence="4">
    <location>
        <begin position="51"/>
        <end position="70"/>
    </location>
</feature>
<dbReference type="Proteomes" id="UP000721844">
    <property type="component" value="Unassembled WGS sequence"/>
</dbReference>
<dbReference type="RefSeq" id="WP_227310385.1">
    <property type="nucleotide sequence ID" value="NZ_JAESVA010000015.1"/>
</dbReference>
<dbReference type="EMBL" id="JAESVA010000015">
    <property type="protein sequence ID" value="MCB8883702.1"/>
    <property type="molecule type" value="Genomic_DNA"/>
</dbReference>
<evidence type="ECO:0000256" key="3">
    <source>
        <dbReference type="ARBA" id="ARBA00023163"/>
    </source>
</evidence>
<comment type="caution">
    <text evidence="6">The sequence shown here is derived from an EMBL/GenBank/DDBJ whole genome shotgun (WGS) entry which is preliminary data.</text>
</comment>
<dbReference type="InterPro" id="IPR041583">
    <property type="entry name" value="TetR_C_31"/>
</dbReference>
<dbReference type="SUPFAM" id="SSF46689">
    <property type="entry name" value="Homeodomain-like"/>
    <property type="match status" value="1"/>
</dbReference>
<dbReference type="PRINTS" id="PR00455">
    <property type="entry name" value="HTHTETR"/>
</dbReference>
<keyword evidence="2 4" id="KW-0238">DNA-binding</keyword>
<accession>A0A963Z6F8</accession>
<dbReference type="Gene3D" id="1.10.357.10">
    <property type="entry name" value="Tetracycline Repressor, domain 2"/>
    <property type="match status" value="1"/>
</dbReference>
<keyword evidence="1" id="KW-0805">Transcription regulation</keyword>
<sequence length="224" mass="24475">MKEVRLAEAIEGTSGAVLTAPRASRKARETREKLIEGALLALCEDGVTGITTRKIAERAGVQLGTLHYHFENKDMLLLAVLDMLGARLARTLRLGVAGSRNLDECIQRALLTDWNATEENFAIQLVQYELTLYALRTKGAAWMAQRQYNDYIKAHNDVFAPHAPGNDQTTAENVQRLSQLVMAGIDGIILQELAAPDLARSRSAVRALISAMQALARSLGLIPA</sequence>
<dbReference type="InterPro" id="IPR023772">
    <property type="entry name" value="DNA-bd_HTH_TetR-type_CS"/>
</dbReference>
<organism evidence="6 7">
    <name type="scientific">Acidisoma cellulosilyticum</name>
    <dbReference type="NCBI Taxonomy" id="2802395"/>
    <lineage>
        <taxon>Bacteria</taxon>
        <taxon>Pseudomonadati</taxon>
        <taxon>Pseudomonadota</taxon>
        <taxon>Alphaproteobacteria</taxon>
        <taxon>Acetobacterales</taxon>
        <taxon>Acidocellaceae</taxon>
        <taxon>Acidisoma</taxon>
    </lineage>
</organism>
<evidence type="ECO:0000259" key="5">
    <source>
        <dbReference type="PROSITE" id="PS50977"/>
    </source>
</evidence>
<dbReference type="PANTHER" id="PTHR30055:SF234">
    <property type="entry name" value="HTH-TYPE TRANSCRIPTIONAL REGULATOR BETI"/>
    <property type="match status" value="1"/>
</dbReference>
<evidence type="ECO:0000256" key="2">
    <source>
        <dbReference type="ARBA" id="ARBA00023125"/>
    </source>
</evidence>
<keyword evidence="7" id="KW-1185">Reference proteome</keyword>
<dbReference type="Pfam" id="PF00440">
    <property type="entry name" value="TetR_N"/>
    <property type="match status" value="1"/>
</dbReference>
<proteinExistence type="predicted"/>
<dbReference type="PROSITE" id="PS01081">
    <property type="entry name" value="HTH_TETR_1"/>
    <property type="match status" value="1"/>
</dbReference>